<keyword evidence="5 6" id="KW-0624">Polysaccharide degradation</keyword>
<feature type="domain" description="Glycoside hydrolase family 9" evidence="8">
    <location>
        <begin position="115"/>
        <end position="539"/>
    </location>
</feature>
<evidence type="ECO:0000313" key="11">
    <source>
        <dbReference type="Proteomes" id="UP000184050"/>
    </source>
</evidence>
<keyword evidence="7" id="KW-0136">Cellulose degradation</keyword>
<evidence type="ECO:0000256" key="5">
    <source>
        <dbReference type="ARBA" id="ARBA00023326"/>
    </source>
</evidence>
<dbReference type="InterPro" id="IPR012341">
    <property type="entry name" value="6hp_glycosidase-like_sf"/>
</dbReference>
<evidence type="ECO:0000256" key="4">
    <source>
        <dbReference type="ARBA" id="ARBA00023295"/>
    </source>
</evidence>
<dbReference type="Pfam" id="PF02927">
    <property type="entry name" value="CelD_N"/>
    <property type="match status" value="1"/>
</dbReference>
<organism evidence="10 11">
    <name type="scientific">Tangfeifania diversioriginum</name>
    <dbReference type="NCBI Taxonomy" id="1168035"/>
    <lineage>
        <taxon>Bacteria</taxon>
        <taxon>Pseudomonadati</taxon>
        <taxon>Bacteroidota</taxon>
        <taxon>Bacteroidia</taxon>
        <taxon>Marinilabiliales</taxon>
        <taxon>Prolixibacteraceae</taxon>
        <taxon>Tangfeifania</taxon>
    </lineage>
</organism>
<dbReference type="Gene3D" id="2.60.40.10">
    <property type="entry name" value="Immunoglobulins"/>
    <property type="match status" value="1"/>
</dbReference>
<comment type="catalytic activity">
    <reaction evidence="7">
        <text>Endohydrolysis of (1-&gt;4)-beta-D-glucosidic linkages in cellulose, lichenin and cereal beta-D-glucans.</text>
        <dbReference type="EC" id="3.2.1.4"/>
    </reaction>
</comment>
<gene>
    <name evidence="10" type="ORF">SAMN05444280_11721</name>
</gene>
<protein>
    <recommendedName>
        <fullName evidence="7">Endoglucanase</fullName>
        <ecNumber evidence="7">3.2.1.4</ecNumber>
    </recommendedName>
</protein>
<reference evidence="10 11" key="1">
    <citation type="submission" date="2016-11" db="EMBL/GenBank/DDBJ databases">
        <authorList>
            <person name="Jaros S."/>
            <person name="Januszkiewicz K."/>
            <person name="Wedrychowicz H."/>
        </authorList>
    </citation>
    <scope>NUCLEOTIDE SEQUENCE [LARGE SCALE GENOMIC DNA]</scope>
    <source>
        <strain evidence="10 11">DSM 27063</strain>
    </source>
</reference>
<dbReference type="Pfam" id="PF00759">
    <property type="entry name" value="Glyco_hydro_9"/>
    <property type="match status" value="1"/>
</dbReference>
<evidence type="ECO:0000256" key="6">
    <source>
        <dbReference type="PROSITE-ProRule" id="PRU10059"/>
    </source>
</evidence>
<dbReference type="SUPFAM" id="SSF48208">
    <property type="entry name" value="Six-hairpin glycosidases"/>
    <property type="match status" value="1"/>
</dbReference>
<feature type="signal peptide" evidence="7">
    <location>
        <begin position="1"/>
        <end position="19"/>
    </location>
</feature>
<dbReference type="EMBL" id="FQZE01000017">
    <property type="protein sequence ID" value="SHJ34876.1"/>
    <property type="molecule type" value="Genomic_DNA"/>
</dbReference>
<dbReference type="GO" id="GO:0008810">
    <property type="term" value="F:cellulase activity"/>
    <property type="evidence" value="ECO:0007669"/>
    <property type="project" value="UniProtKB-EC"/>
</dbReference>
<dbReference type="PANTHER" id="PTHR22298">
    <property type="entry name" value="ENDO-1,4-BETA-GLUCANASE"/>
    <property type="match status" value="1"/>
</dbReference>
<dbReference type="InterPro" id="IPR013783">
    <property type="entry name" value="Ig-like_fold"/>
</dbReference>
<evidence type="ECO:0000256" key="3">
    <source>
        <dbReference type="ARBA" id="ARBA00023277"/>
    </source>
</evidence>
<evidence type="ECO:0000256" key="7">
    <source>
        <dbReference type="RuleBase" id="RU361166"/>
    </source>
</evidence>
<feature type="active site" evidence="6">
    <location>
        <position position="488"/>
    </location>
</feature>
<dbReference type="GO" id="GO:0030245">
    <property type="term" value="P:cellulose catabolic process"/>
    <property type="evidence" value="ECO:0007669"/>
    <property type="project" value="UniProtKB-KW"/>
</dbReference>
<dbReference type="InterPro" id="IPR014756">
    <property type="entry name" value="Ig_E-set"/>
</dbReference>
<dbReference type="InterPro" id="IPR004197">
    <property type="entry name" value="Cellulase_Ig-like"/>
</dbReference>
<dbReference type="SUPFAM" id="SSF81296">
    <property type="entry name" value="E set domains"/>
    <property type="match status" value="1"/>
</dbReference>
<accession>A0A1M6IK82</accession>
<evidence type="ECO:0000259" key="9">
    <source>
        <dbReference type="Pfam" id="PF02927"/>
    </source>
</evidence>
<dbReference type="Gene3D" id="1.50.10.10">
    <property type="match status" value="1"/>
</dbReference>
<dbReference type="Proteomes" id="UP000184050">
    <property type="component" value="Unassembled WGS sequence"/>
</dbReference>
<feature type="chain" id="PRO_5011835086" description="Endoglucanase" evidence="7">
    <location>
        <begin position="20"/>
        <end position="544"/>
    </location>
</feature>
<dbReference type="InterPro" id="IPR001701">
    <property type="entry name" value="Glyco_hydro_9"/>
</dbReference>
<proteinExistence type="inferred from homology"/>
<name>A0A1M6IK82_9BACT</name>
<sequence length="544" mass="61662">MRRVIPSLFVLLTLSFSVAAQTYPVHLNSIGFLPELKKSAAIPHECESFKVVNAETAKEVFTGKSTGPKFQKDVDQNVWIADFSEVKTPGKYYLEVPGLGKSTEFEIADDAFRFAAKTSMRAFYLWRCGMGVHGEYEGNVYETEACHLKDAYEDYIGKPGSQRNGTGGWHDAGDHGKYVVNAGVTLGVLFYAWDHFQVNLEKVEYELPETAPGYPEFLKELKWETDWILKMQYPDGSGRVSHKLTRTNFSGFIMPQDDHEKRYFTEWSSAATADFVALMAMAARHFKSYDAEYAQKCLDAAWVSYRFLQENPEYKRFEQGDFQTGGYQSRNVDDRLWAAAELWETTGDPECLADFEKRAADMEFEIDENWDWSDVSNLGMFTYALSERSGKNPQVAQTIRKDILENAGDLVKKAQEDVYNRPLAGRYYWGCNGTVARQTVNLQVANKLQPDKKYIETALDAVNHIFGHNYYNRSYVTGLGLNPPMNPHDRRSGADDVEAPWPGYIVGGGHSATDWVDEEESYSHNEVAINWQAALVYALAGFVN</sequence>
<comment type="similarity">
    <text evidence="1 6 7">Belongs to the glycosyl hydrolase 9 (cellulase E) family.</text>
</comment>
<keyword evidence="3 6" id="KW-0119">Carbohydrate metabolism</keyword>
<keyword evidence="7" id="KW-0732">Signal</keyword>
<evidence type="ECO:0000256" key="1">
    <source>
        <dbReference type="ARBA" id="ARBA00007072"/>
    </source>
</evidence>
<keyword evidence="4 6" id="KW-0326">Glycosidase</keyword>
<dbReference type="InterPro" id="IPR008928">
    <property type="entry name" value="6-hairpin_glycosidase_sf"/>
</dbReference>
<evidence type="ECO:0000256" key="2">
    <source>
        <dbReference type="ARBA" id="ARBA00022801"/>
    </source>
</evidence>
<keyword evidence="11" id="KW-1185">Reference proteome</keyword>
<dbReference type="RefSeq" id="WP_073169600.1">
    <property type="nucleotide sequence ID" value="NZ_FQZE01000017.1"/>
</dbReference>
<dbReference type="PROSITE" id="PS00592">
    <property type="entry name" value="GH9_2"/>
    <property type="match status" value="1"/>
</dbReference>
<feature type="domain" description="Cellulase Ig-like" evidence="9">
    <location>
        <begin position="22"/>
        <end position="100"/>
    </location>
</feature>
<evidence type="ECO:0000259" key="8">
    <source>
        <dbReference type="Pfam" id="PF00759"/>
    </source>
</evidence>
<dbReference type="EC" id="3.2.1.4" evidence="7"/>
<dbReference type="AlphaFoldDB" id="A0A1M6IK82"/>
<dbReference type="OrthoDB" id="9808897at2"/>
<keyword evidence="2 6" id="KW-0378">Hydrolase</keyword>
<dbReference type="InterPro" id="IPR018221">
    <property type="entry name" value="Glyco_hydro_9_His_AS"/>
</dbReference>
<dbReference type="CDD" id="cd02850">
    <property type="entry name" value="E_set_Cellulase_N"/>
    <property type="match status" value="1"/>
</dbReference>
<evidence type="ECO:0000313" key="10">
    <source>
        <dbReference type="EMBL" id="SHJ34876.1"/>
    </source>
</evidence>
<dbReference type="STRING" id="1168035.SAMN05444280_11721"/>